<dbReference type="PANTHER" id="PTHR24148">
    <property type="entry name" value="ANKYRIN REPEAT DOMAIN-CONTAINING PROTEIN 39 HOMOLOG-RELATED"/>
    <property type="match status" value="1"/>
</dbReference>
<name>A0A6A5VPX5_9PLEO</name>
<organism evidence="2 3">
    <name type="scientific">Bimuria novae-zelandiae CBS 107.79</name>
    <dbReference type="NCBI Taxonomy" id="1447943"/>
    <lineage>
        <taxon>Eukaryota</taxon>
        <taxon>Fungi</taxon>
        <taxon>Dikarya</taxon>
        <taxon>Ascomycota</taxon>
        <taxon>Pezizomycotina</taxon>
        <taxon>Dothideomycetes</taxon>
        <taxon>Pleosporomycetidae</taxon>
        <taxon>Pleosporales</taxon>
        <taxon>Massarineae</taxon>
        <taxon>Didymosphaeriaceae</taxon>
        <taxon>Bimuria</taxon>
    </lineage>
</organism>
<keyword evidence="3" id="KW-1185">Reference proteome</keyword>
<dbReference type="InterPro" id="IPR052895">
    <property type="entry name" value="HetReg/Transcr_Mod"/>
</dbReference>
<evidence type="ECO:0000313" key="3">
    <source>
        <dbReference type="Proteomes" id="UP000800036"/>
    </source>
</evidence>
<sequence length="410" mass="47005">MGDIYSGAEQVIFWLGHVRSLQTIPTEKLWSQPQQQSQLLRPYIQLDPGDEARLARYRELWSEKQPNQDWHDDHTRGLLELMRRSWFDRVWILQEVANAKNTIVCAGAKAVSPQIFTLAPSIMGVDPGQHRQAVLETMLGPSRNSSECWWRHNRNLYTILHKFSTSQASDSRDRVYALLGISSDAADTDELRPEYTQSVEQVLDNATSFIFGILSCPFERMDDFLMLIRRTPWKAFIKILETGNEDEVFAFRQKLRGVYHFDDRYAFEAAASNRHHGAAVMLVLLNDLRTPIPTSVATLTLAIIRNTECEPAIFELVYVRADTKQRKRMAALMVTAALLDIGCGKLFLNRLERQYDLEDFGALLATVVPRGSWKGNDLIEIVRRASSYKRSGTYTRVFDLMSEHYGLPID</sequence>
<dbReference type="Pfam" id="PF06985">
    <property type="entry name" value="HET"/>
    <property type="match status" value="1"/>
</dbReference>
<proteinExistence type="predicted"/>
<dbReference type="Proteomes" id="UP000800036">
    <property type="component" value="Unassembled WGS sequence"/>
</dbReference>
<protein>
    <recommendedName>
        <fullName evidence="1">Heterokaryon incompatibility domain-containing protein</fullName>
    </recommendedName>
</protein>
<dbReference type="EMBL" id="ML976660">
    <property type="protein sequence ID" value="KAF1978599.1"/>
    <property type="molecule type" value="Genomic_DNA"/>
</dbReference>
<evidence type="ECO:0000259" key="1">
    <source>
        <dbReference type="Pfam" id="PF06985"/>
    </source>
</evidence>
<accession>A0A6A5VPX5</accession>
<gene>
    <name evidence="2" type="ORF">BU23DRAFT_564174</name>
</gene>
<evidence type="ECO:0000313" key="2">
    <source>
        <dbReference type="EMBL" id="KAF1978599.1"/>
    </source>
</evidence>
<reference evidence="2" key="1">
    <citation type="journal article" date="2020" name="Stud. Mycol.">
        <title>101 Dothideomycetes genomes: a test case for predicting lifestyles and emergence of pathogens.</title>
        <authorList>
            <person name="Haridas S."/>
            <person name="Albert R."/>
            <person name="Binder M."/>
            <person name="Bloem J."/>
            <person name="Labutti K."/>
            <person name="Salamov A."/>
            <person name="Andreopoulos B."/>
            <person name="Baker S."/>
            <person name="Barry K."/>
            <person name="Bills G."/>
            <person name="Bluhm B."/>
            <person name="Cannon C."/>
            <person name="Castanera R."/>
            <person name="Culley D."/>
            <person name="Daum C."/>
            <person name="Ezra D."/>
            <person name="Gonzalez J."/>
            <person name="Henrissat B."/>
            <person name="Kuo A."/>
            <person name="Liang C."/>
            <person name="Lipzen A."/>
            <person name="Lutzoni F."/>
            <person name="Magnuson J."/>
            <person name="Mondo S."/>
            <person name="Nolan M."/>
            <person name="Ohm R."/>
            <person name="Pangilinan J."/>
            <person name="Park H.-J."/>
            <person name="Ramirez L."/>
            <person name="Alfaro M."/>
            <person name="Sun H."/>
            <person name="Tritt A."/>
            <person name="Yoshinaga Y."/>
            <person name="Zwiers L.-H."/>
            <person name="Turgeon B."/>
            <person name="Goodwin S."/>
            <person name="Spatafora J."/>
            <person name="Crous P."/>
            <person name="Grigoriev I."/>
        </authorList>
    </citation>
    <scope>NUCLEOTIDE SEQUENCE</scope>
    <source>
        <strain evidence="2">CBS 107.79</strain>
    </source>
</reference>
<dbReference type="InterPro" id="IPR010730">
    <property type="entry name" value="HET"/>
</dbReference>
<feature type="domain" description="Heterokaryon incompatibility" evidence="1">
    <location>
        <begin position="1"/>
        <end position="95"/>
    </location>
</feature>
<dbReference type="PANTHER" id="PTHR24148:SF78">
    <property type="entry name" value="HETEROKARYON INCOMPATIBILITY DOMAIN-CONTAINING PROTEIN"/>
    <property type="match status" value="1"/>
</dbReference>
<dbReference type="AlphaFoldDB" id="A0A6A5VPX5"/>
<dbReference type="OrthoDB" id="194358at2759"/>